<comment type="caution">
    <text evidence="1">The sequence shown here is derived from an EMBL/GenBank/DDBJ whole genome shotgun (WGS) entry which is preliminary data.</text>
</comment>
<accession>A0ACB7YLI9</accession>
<dbReference type="EMBL" id="CM037161">
    <property type="protein sequence ID" value="KAH7853695.1"/>
    <property type="molecule type" value="Genomic_DNA"/>
</dbReference>
<dbReference type="Proteomes" id="UP000828048">
    <property type="component" value="Chromosome 11"/>
</dbReference>
<evidence type="ECO:0000313" key="2">
    <source>
        <dbReference type="Proteomes" id="UP000828048"/>
    </source>
</evidence>
<name>A0ACB7YLI9_9ERIC</name>
<sequence length="81" mass="9376">MVCAHSLHLSSFLAPFKSEDRLFIEHDGIWIGMLSGMGVQILALAWMVWRTDWDLQVCKAIERLSRWFLKPSEELDESLIA</sequence>
<organism evidence="1 2">
    <name type="scientific">Vaccinium darrowii</name>
    <dbReference type="NCBI Taxonomy" id="229202"/>
    <lineage>
        <taxon>Eukaryota</taxon>
        <taxon>Viridiplantae</taxon>
        <taxon>Streptophyta</taxon>
        <taxon>Embryophyta</taxon>
        <taxon>Tracheophyta</taxon>
        <taxon>Spermatophyta</taxon>
        <taxon>Magnoliopsida</taxon>
        <taxon>eudicotyledons</taxon>
        <taxon>Gunneridae</taxon>
        <taxon>Pentapetalae</taxon>
        <taxon>asterids</taxon>
        <taxon>Ericales</taxon>
        <taxon>Ericaceae</taxon>
        <taxon>Vaccinioideae</taxon>
        <taxon>Vaccinieae</taxon>
        <taxon>Vaccinium</taxon>
    </lineage>
</organism>
<gene>
    <name evidence="1" type="ORF">Vadar_005599</name>
</gene>
<proteinExistence type="predicted"/>
<protein>
    <submittedName>
        <fullName evidence="1">Uncharacterized protein</fullName>
    </submittedName>
</protein>
<reference evidence="1 2" key="1">
    <citation type="journal article" date="2021" name="Hortic Res">
        <title>High-quality reference genome and annotation aids understanding of berry development for evergreen blueberry (Vaccinium darrowii).</title>
        <authorList>
            <person name="Yu J."/>
            <person name="Hulse-Kemp A.M."/>
            <person name="Babiker E."/>
            <person name="Staton M."/>
        </authorList>
    </citation>
    <scope>NUCLEOTIDE SEQUENCE [LARGE SCALE GENOMIC DNA]</scope>
    <source>
        <strain evidence="2">cv. NJ 8807/NJ 8810</strain>
        <tissue evidence="1">Young leaf</tissue>
    </source>
</reference>
<evidence type="ECO:0000313" key="1">
    <source>
        <dbReference type="EMBL" id="KAH7853695.1"/>
    </source>
</evidence>
<keyword evidence="2" id="KW-1185">Reference proteome</keyword>